<evidence type="ECO:0000313" key="3">
    <source>
        <dbReference type="Proteomes" id="UP000325466"/>
    </source>
</evidence>
<dbReference type="EMBL" id="BLAH01000086">
    <property type="protein sequence ID" value="GES37786.1"/>
    <property type="molecule type" value="Genomic_DNA"/>
</dbReference>
<dbReference type="PANTHER" id="PTHR36933">
    <property type="entry name" value="SLL0788 PROTEIN"/>
    <property type="match status" value="1"/>
</dbReference>
<name>A0ABQ0YMU6_9NOCA</name>
<sequence length="239" mass="25836">MWAGVAADEVSMKDRPGRGCGPGLGRYGGYRRIMLWNKRVVAAAAAVPLALVIVACGSDEPQQQAGTATPGTSQTSAPAGQAQFVDADVEFLQEMYPHHAQAVQMAQAVPERSEDPQLIDLAARIEAAQEPEMEQMVSLLDSWGQEAPDEDGMGHGGMGMPGGMPGMMSDDEWDSMMGARGMDFDRMWLTMMIVHHEGAIEMSQTELAEGVNPEARQLAESIIATQQAEIDEMRAMLER</sequence>
<gene>
    <name evidence="2" type="ORF">RAJCM14343_3045</name>
</gene>
<evidence type="ECO:0000313" key="2">
    <source>
        <dbReference type="EMBL" id="GES37786.1"/>
    </source>
</evidence>
<dbReference type="InterPro" id="IPR005183">
    <property type="entry name" value="DUF305_CopM-like"/>
</dbReference>
<dbReference type="InterPro" id="IPR012347">
    <property type="entry name" value="Ferritin-like"/>
</dbReference>
<reference evidence="2 3" key="1">
    <citation type="journal article" date="2018" name="Biodegradation">
        <title>1,4-Dioxane degradation characteristics of Rhodococcus aetherivorans JCM 14343.</title>
        <authorList>
            <person name="Inoue D."/>
            <person name="Tsunoda T."/>
            <person name="Yamamoto N."/>
            <person name="Ike M."/>
            <person name="Sei K."/>
        </authorList>
    </citation>
    <scope>NUCLEOTIDE SEQUENCE [LARGE SCALE GENOMIC DNA]</scope>
    <source>
        <strain evidence="2 3">JCM 14343</strain>
    </source>
</reference>
<comment type="caution">
    <text evidence="2">The sequence shown here is derived from an EMBL/GenBank/DDBJ whole genome shotgun (WGS) entry which is preliminary data.</text>
</comment>
<accession>A0ABQ0YMU6</accession>
<dbReference type="Gene3D" id="1.20.1260.10">
    <property type="match status" value="1"/>
</dbReference>
<dbReference type="PANTHER" id="PTHR36933:SF1">
    <property type="entry name" value="SLL0788 PROTEIN"/>
    <property type="match status" value="1"/>
</dbReference>
<organism evidence="2 3">
    <name type="scientific">Rhodococcus aetherivorans</name>
    <dbReference type="NCBI Taxonomy" id="191292"/>
    <lineage>
        <taxon>Bacteria</taxon>
        <taxon>Bacillati</taxon>
        <taxon>Actinomycetota</taxon>
        <taxon>Actinomycetes</taxon>
        <taxon>Mycobacteriales</taxon>
        <taxon>Nocardiaceae</taxon>
        <taxon>Rhodococcus</taxon>
    </lineage>
</organism>
<proteinExistence type="predicted"/>
<feature type="domain" description="DUF305" evidence="1">
    <location>
        <begin position="88"/>
        <end position="237"/>
    </location>
</feature>
<dbReference type="Pfam" id="PF03713">
    <property type="entry name" value="DUF305"/>
    <property type="match status" value="1"/>
</dbReference>
<protein>
    <recommendedName>
        <fullName evidence="1">DUF305 domain-containing protein</fullName>
    </recommendedName>
</protein>
<dbReference type="Proteomes" id="UP000325466">
    <property type="component" value="Unassembled WGS sequence"/>
</dbReference>
<keyword evidence="3" id="KW-1185">Reference proteome</keyword>
<evidence type="ECO:0000259" key="1">
    <source>
        <dbReference type="Pfam" id="PF03713"/>
    </source>
</evidence>